<accession>Q0AXA4</accession>
<evidence type="ECO:0000313" key="2">
    <source>
        <dbReference type="Proteomes" id="UP000001968"/>
    </source>
</evidence>
<dbReference type="Proteomes" id="UP000001968">
    <property type="component" value="Chromosome"/>
</dbReference>
<dbReference type="STRING" id="335541.Swol_1342"/>
<dbReference type="AlphaFoldDB" id="Q0AXA4"/>
<proteinExistence type="predicted"/>
<sequence>MPFIEMQVVEYMLQKLGEYDSVVPCIDSQLQPTSAVYHRKCLPLFTSCLENQRLKLIRIFYEEIDALLIQEEELVQFGNPREIFFNVNDPGALNIAREMAGRLIPLESNENQNTW</sequence>
<reference evidence="2" key="1">
    <citation type="journal article" date="2010" name="Environ. Microbiol.">
        <title>The genome of Syntrophomonas wolfei: new insights into syntrophic metabolism and biohydrogen production.</title>
        <authorList>
            <person name="Sieber J.R."/>
            <person name="Sims D.R."/>
            <person name="Han C."/>
            <person name="Kim E."/>
            <person name="Lykidis A."/>
            <person name="Lapidus A.L."/>
            <person name="McDonnald E."/>
            <person name="Rohlin L."/>
            <person name="Culley D.E."/>
            <person name="Gunsalus R."/>
            <person name="McInerney M.J."/>
        </authorList>
    </citation>
    <scope>NUCLEOTIDE SEQUENCE [LARGE SCALE GENOMIC DNA]</scope>
    <source>
        <strain evidence="2">DSM 2245B / Goettingen</strain>
    </source>
</reference>
<evidence type="ECO:0000313" key="1">
    <source>
        <dbReference type="EMBL" id="ABI68650.1"/>
    </source>
</evidence>
<dbReference type="InterPro" id="IPR029044">
    <property type="entry name" value="Nucleotide-diphossugar_trans"/>
</dbReference>
<dbReference type="EMBL" id="CP000448">
    <property type="protein sequence ID" value="ABI68650.1"/>
    <property type="molecule type" value="Genomic_DNA"/>
</dbReference>
<dbReference type="HOGENOM" id="CLU_2107809_0_0_9"/>
<protein>
    <submittedName>
        <fullName evidence="1">Molybdopterin-guanine dinucleotide biosynthesis protein A</fullName>
    </submittedName>
</protein>
<dbReference type="eggNOG" id="COG0746">
    <property type="taxonomic scope" value="Bacteria"/>
</dbReference>
<keyword evidence="2" id="KW-1185">Reference proteome</keyword>
<organism evidence="1 2">
    <name type="scientific">Syntrophomonas wolfei subsp. wolfei (strain DSM 2245B / Goettingen)</name>
    <dbReference type="NCBI Taxonomy" id="335541"/>
    <lineage>
        <taxon>Bacteria</taxon>
        <taxon>Bacillati</taxon>
        <taxon>Bacillota</taxon>
        <taxon>Clostridia</taxon>
        <taxon>Eubacteriales</taxon>
        <taxon>Syntrophomonadaceae</taxon>
        <taxon>Syntrophomonas</taxon>
    </lineage>
</organism>
<name>Q0AXA4_SYNWW</name>
<dbReference type="KEGG" id="swo:Swol_1342"/>
<gene>
    <name evidence="1" type="ordered locus">Swol_1342</name>
</gene>
<dbReference type="Gene3D" id="3.90.550.10">
    <property type="entry name" value="Spore Coat Polysaccharide Biosynthesis Protein SpsA, Chain A"/>
    <property type="match status" value="1"/>
</dbReference>